<feature type="region of interest" description="Disordered" evidence="1">
    <location>
        <begin position="48"/>
        <end position="123"/>
    </location>
</feature>
<gene>
    <name evidence="2" type="ORF">LPLAT_LOCUS12513</name>
</gene>
<dbReference type="EMBL" id="OZ034830">
    <property type="protein sequence ID" value="CAL1687282.1"/>
    <property type="molecule type" value="Genomic_DNA"/>
</dbReference>
<feature type="compositionally biased region" description="Basic and acidic residues" evidence="1">
    <location>
        <begin position="105"/>
        <end position="123"/>
    </location>
</feature>
<evidence type="ECO:0000313" key="2">
    <source>
        <dbReference type="EMBL" id="CAL1687282.1"/>
    </source>
</evidence>
<reference evidence="2" key="1">
    <citation type="submission" date="2024-04" db="EMBL/GenBank/DDBJ databases">
        <authorList>
            <consortium name="Molecular Ecology Group"/>
        </authorList>
    </citation>
    <scope>NUCLEOTIDE SEQUENCE</scope>
</reference>
<protein>
    <submittedName>
        <fullName evidence="2">Uncharacterized protein</fullName>
    </submittedName>
</protein>
<sequence length="123" mass="13851">MQSIFFDLRHGRSVYTEARDNYRVPGTAGWHYKLVPVREVPGQCGLTEKPHFGVATSTAKKMRRAKRTAREQEDERGGGGRVGRRRGKNKYGARTVNLGCSGPPQRKDRGPEEQPRREIVSGD</sequence>
<proteinExistence type="predicted"/>
<name>A0AAV2P3K8_9HYME</name>
<feature type="compositionally biased region" description="Basic and acidic residues" evidence="1">
    <location>
        <begin position="68"/>
        <end position="78"/>
    </location>
</feature>
<accession>A0AAV2P3K8</accession>
<evidence type="ECO:0000256" key="1">
    <source>
        <dbReference type="SAM" id="MobiDB-lite"/>
    </source>
</evidence>
<evidence type="ECO:0000313" key="3">
    <source>
        <dbReference type="Proteomes" id="UP001497644"/>
    </source>
</evidence>
<keyword evidence="3" id="KW-1185">Reference proteome</keyword>
<dbReference type="Proteomes" id="UP001497644">
    <property type="component" value="Chromosome 7"/>
</dbReference>
<feature type="compositionally biased region" description="Basic residues" evidence="1">
    <location>
        <begin position="82"/>
        <end position="91"/>
    </location>
</feature>
<organism evidence="2 3">
    <name type="scientific">Lasius platythorax</name>
    <dbReference type="NCBI Taxonomy" id="488582"/>
    <lineage>
        <taxon>Eukaryota</taxon>
        <taxon>Metazoa</taxon>
        <taxon>Ecdysozoa</taxon>
        <taxon>Arthropoda</taxon>
        <taxon>Hexapoda</taxon>
        <taxon>Insecta</taxon>
        <taxon>Pterygota</taxon>
        <taxon>Neoptera</taxon>
        <taxon>Endopterygota</taxon>
        <taxon>Hymenoptera</taxon>
        <taxon>Apocrita</taxon>
        <taxon>Aculeata</taxon>
        <taxon>Formicoidea</taxon>
        <taxon>Formicidae</taxon>
        <taxon>Formicinae</taxon>
        <taxon>Lasius</taxon>
        <taxon>Lasius</taxon>
    </lineage>
</organism>
<dbReference type="AlphaFoldDB" id="A0AAV2P3K8"/>